<feature type="transmembrane region" description="Helical" evidence="11">
    <location>
        <begin position="276"/>
        <end position="297"/>
    </location>
</feature>
<feature type="domain" description="FtsX extracellular" evidence="13">
    <location>
        <begin position="61"/>
        <end position="145"/>
    </location>
</feature>
<dbReference type="InterPro" id="IPR003838">
    <property type="entry name" value="ABC3_permease_C"/>
</dbReference>
<evidence type="ECO:0000256" key="7">
    <source>
        <dbReference type="ARBA" id="ARBA00022989"/>
    </source>
</evidence>
<dbReference type="STRING" id="1797469.A3F08_00975"/>
<evidence type="ECO:0000256" key="3">
    <source>
        <dbReference type="ARBA" id="ARBA00021907"/>
    </source>
</evidence>
<evidence type="ECO:0000256" key="1">
    <source>
        <dbReference type="ARBA" id="ARBA00004651"/>
    </source>
</evidence>
<evidence type="ECO:0000313" key="15">
    <source>
        <dbReference type="Proteomes" id="UP000176451"/>
    </source>
</evidence>
<evidence type="ECO:0000259" key="13">
    <source>
        <dbReference type="Pfam" id="PF18075"/>
    </source>
</evidence>
<keyword evidence="5 10" id="KW-0132">Cell division</keyword>
<dbReference type="EMBL" id="MEZV01000014">
    <property type="protein sequence ID" value="OGD67519.1"/>
    <property type="molecule type" value="Genomic_DNA"/>
</dbReference>
<keyword evidence="4 10" id="KW-1003">Cell membrane</keyword>
<comment type="similarity">
    <text evidence="2 10">Belongs to the ABC-4 integral membrane protein family. FtsX subfamily.</text>
</comment>
<evidence type="ECO:0000313" key="14">
    <source>
        <dbReference type="EMBL" id="OGD67519.1"/>
    </source>
</evidence>
<keyword evidence="6 11" id="KW-0812">Transmembrane</keyword>
<comment type="subcellular location">
    <subcellularLocation>
        <location evidence="1">Cell membrane</location>
        <topology evidence="1">Multi-pass membrane protein</topology>
    </subcellularLocation>
</comment>
<dbReference type="AlphaFoldDB" id="A0A1F5EJC5"/>
<evidence type="ECO:0000256" key="11">
    <source>
        <dbReference type="SAM" id="Phobius"/>
    </source>
</evidence>
<evidence type="ECO:0000256" key="10">
    <source>
        <dbReference type="PIRNR" id="PIRNR003097"/>
    </source>
</evidence>
<dbReference type="GO" id="GO:0005886">
    <property type="term" value="C:plasma membrane"/>
    <property type="evidence" value="ECO:0007669"/>
    <property type="project" value="UniProtKB-SubCell"/>
</dbReference>
<dbReference type="Pfam" id="PF02687">
    <property type="entry name" value="FtsX"/>
    <property type="match status" value="1"/>
</dbReference>
<name>A0A1F5EJC5_9BACT</name>
<evidence type="ECO:0000256" key="5">
    <source>
        <dbReference type="ARBA" id="ARBA00022618"/>
    </source>
</evidence>
<reference evidence="14 15" key="1">
    <citation type="journal article" date="2016" name="Nat. Commun.">
        <title>Thousands of microbial genomes shed light on interconnected biogeochemical processes in an aquifer system.</title>
        <authorList>
            <person name="Anantharaman K."/>
            <person name="Brown C.T."/>
            <person name="Hug L.A."/>
            <person name="Sharon I."/>
            <person name="Castelle C.J."/>
            <person name="Probst A.J."/>
            <person name="Thomas B.C."/>
            <person name="Singh A."/>
            <person name="Wilkins M.J."/>
            <person name="Karaoz U."/>
            <person name="Brodie E.L."/>
            <person name="Williams K.H."/>
            <person name="Hubbard S.S."/>
            <person name="Banfield J.F."/>
        </authorList>
    </citation>
    <scope>NUCLEOTIDE SEQUENCE [LARGE SCALE GENOMIC DNA]</scope>
</reference>
<evidence type="ECO:0000256" key="2">
    <source>
        <dbReference type="ARBA" id="ARBA00007379"/>
    </source>
</evidence>
<feature type="domain" description="ABC3 transporter permease C-terminal" evidence="12">
    <location>
        <begin position="180"/>
        <end position="300"/>
    </location>
</feature>
<dbReference type="PANTHER" id="PTHR47755:SF1">
    <property type="entry name" value="CELL DIVISION PROTEIN FTSX"/>
    <property type="match status" value="1"/>
</dbReference>
<feature type="transmembrane region" description="Helical" evidence="11">
    <location>
        <begin position="21"/>
        <end position="48"/>
    </location>
</feature>
<keyword evidence="7 11" id="KW-1133">Transmembrane helix</keyword>
<accession>A0A1F5EJC5</accession>
<sequence length="303" mass="34789">MSSQSIRRIIKLGFVNFWRNGWLSSAATLIMTLTLLIISVFLIFNLVISTTTESIKSKIDLSVYFSDEATDLQVQELKLFLQQRPDVKGVVFISKEEAFKKWQEVQKNEKIRQLVTEENNPLPRSLEVKANSPENLDSIANFLSQETYKSMIRKISYQENKDVIQKLINITKFSQKIGLILSIIFIIISILVILNTIRLTIFTRQTEIEIMRLVGANDSFIKVPFLIEGTLYGIFATFLSMVLIWLGLYLISPMITKYLGEVSLDMEGFFLANLPWIVLFELLIAILISTTCSMISIRKNLRL</sequence>
<protein>
    <recommendedName>
        <fullName evidence="3 10">Cell division protein FtsX</fullName>
    </recommendedName>
</protein>
<dbReference type="Gene3D" id="3.30.70.3040">
    <property type="match status" value="1"/>
</dbReference>
<evidence type="ECO:0000259" key="12">
    <source>
        <dbReference type="Pfam" id="PF02687"/>
    </source>
</evidence>
<feature type="transmembrane region" description="Helical" evidence="11">
    <location>
        <begin position="231"/>
        <end position="256"/>
    </location>
</feature>
<evidence type="ECO:0000256" key="4">
    <source>
        <dbReference type="ARBA" id="ARBA00022475"/>
    </source>
</evidence>
<keyword evidence="9 10" id="KW-0131">Cell cycle</keyword>
<dbReference type="InterPro" id="IPR004513">
    <property type="entry name" value="FtsX"/>
</dbReference>
<dbReference type="Proteomes" id="UP000176451">
    <property type="component" value="Unassembled WGS sequence"/>
</dbReference>
<dbReference type="Pfam" id="PF18075">
    <property type="entry name" value="FtsX_ECD"/>
    <property type="match status" value="1"/>
</dbReference>
<evidence type="ECO:0000256" key="6">
    <source>
        <dbReference type="ARBA" id="ARBA00022692"/>
    </source>
</evidence>
<evidence type="ECO:0000256" key="9">
    <source>
        <dbReference type="ARBA" id="ARBA00023306"/>
    </source>
</evidence>
<gene>
    <name evidence="14" type="ORF">A3F08_00975</name>
</gene>
<dbReference type="PIRSF" id="PIRSF003097">
    <property type="entry name" value="FtsX"/>
    <property type="match status" value="1"/>
</dbReference>
<dbReference type="GO" id="GO:0051301">
    <property type="term" value="P:cell division"/>
    <property type="evidence" value="ECO:0007669"/>
    <property type="project" value="UniProtKB-KW"/>
</dbReference>
<dbReference type="PANTHER" id="PTHR47755">
    <property type="entry name" value="CELL DIVISION PROTEIN FTSX"/>
    <property type="match status" value="1"/>
</dbReference>
<feature type="transmembrane region" description="Helical" evidence="11">
    <location>
        <begin position="177"/>
        <end position="197"/>
    </location>
</feature>
<proteinExistence type="inferred from homology"/>
<dbReference type="InterPro" id="IPR040690">
    <property type="entry name" value="FtsX_ECD"/>
</dbReference>
<comment type="caution">
    <text evidence="14">The sequence shown here is derived from an EMBL/GenBank/DDBJ whole genome shotgun (WGS) entry which is preliminary data.</text>
</comment>
<organism evidence="14 15">
    <name type="scientific">Candidatus Berkelbacteria bacterium RIFCSPHIGHO2_12_FULL_36_9</name>
    <dbReference type="NCBI Taxonomy" id="1797469"/>
    <lineage>
        <taxon>Bacteria</taxon>
        <taxon>Candidatus Berkelbacteria</taxon>
    </lineage>
</organism>
<keyword evidence="8 10" id="KW-0472">Membrane</keyword>
<evidence type="ECO:0000256" key="8">
    <source>
        <dbReference type="ARBA" id="ARBA00023136"/>
    </source>
</evidence>